<feature type="transmembrane region" description="Helical" evidence="8">
    <location>
        <begin position="691"/>
        <end position="712"/>
    </location>
</feature>
<sequence>MAKLLNKLGLGAAARPWTVLISWLALVAIAVISFFTFGGQLQSTITIPDTPTVQVTDRLEEEFPDAAKGTGPVVFRTEDGSEFTDEQKNEIGDLLTDLDELDAVNETVNPFDTEEQRQDQIQEIEDGQQQLDDGEEKLATGREELDDAREQLSATEQELDEGQEQVDAGIEQAVAQGIPQEAAEQQAAPLQEQIDQGREQLEQARSELATQEDELDEAEQEIETNRDQLQDAQDLLDASEGFSLVSEDGTTVEAIIMFNKPPLDIEEEDREGVMAALEEAEIDGVEILPTQQVSQTIPQIIGPTEIVGMVVAAIVLFIMLGTFVTAGLPLLNALVGVGVGAVGSLAFSSVVEMVSITPVLGIMLGSAVGIDYALFIINRHRQQLKSGMDVRTSIGLANGTAGTAVLFAGSTVVIALLALGITGIPFLGLMGLVGGVCVLLAVLVALTLTPAMLSFIGPRALSKKERRKRDEQHSSQAKHSAEESDEGSSSQITGHHDPQTQPMSWTRAIVTAVASIAVLGILAIPASQMRLGLPDGSAEPEGSAAYESYMAIDDAFGPGRNGPLVVTADLEEDTSNDDAMTITAELATQISEMDGVDQVVPAGTNDDNSILALQVVPEEGPNEPSTEDLVYELRDTTPETNASDLGVAGMTSGFIDISDELAEALPVYLAVVVGLSLLIMIVVFRSLVVPLIATGGFVLSCLASMGGVVAIYQWGWLDTIFQVSTPGPVLSFLPTILIGVLFGLAMDYQLFISTGMREAYVHGSDARTAVMQGFKSGRSVVTAAAIIMISVFGGFIFADDVMIRPIGFALAFGVLLDAFVVRLLLMPALMHLVGAGAWWFPKWLDKIVPNVDVEGSSLDEEISRKEKDDATAQA</sequence>
<feature type="transmembrane region" description="Helical" evidence="8">
    <location>
        <begin position="396"/>
        <end position="421"/>
    </location>
</feature>
<evidence type="ECO:0000256" key="7">
    <source>
        <dbReference type="SAM" id="MobiDB-lite"/>
    </source>
</evidence>
<evidence type="ECO:0000256" key="1">
    <source>
        <dbReference type="ARBA" id="ARBA00004651"/>
    </source>
</evidence>
<feature type="transmembrane region" description="Helical" evidence="8">
    <location>
        <begin position="20"/>
        <end position="41"/>
    </location>
</feature>
<evidence type="ECO:0000256" key="8">
    <source>
        <dbReference type="SAM" id="Phobius"/>
    </source>
</evidence>
<evidence type="ECO:0000259" key="9">
    <source>
        <dbReference type="PROSITE" id="PS50156"/>
    </source>
</evidence>
<gene>
    <name evidence="10" type="ORF">QDX21_11955</name>
</gene>
<keyword evidence="4 8" id="KW-1133">Transmembrane helix</keyword>
<feature type="compositionally biased region" description="Polar residues" evidence="7">
    <location>
        <begin position="487"/>
        <end position="501"/>
    </location>
</feature>
<dbReference type="SUPFAM" id="SSF82866">
    <property type="entry name" value="Multidrug efflux transporter AcrB transmembrane domain"/>
    <property type="match status" value="2"/>
</dbReference>
<dbReference type="Proteomes" id="UP001224674">
    <property type="component" value="Chromosome"/>
</dbReference>
<feature type="region of interest" description="Disordered" evidence="7">
    <location>
        <begin position="464"/>
        <end position="501"/>
    </location>
</feature>
<dbReference type="InterPro" id="IPR004869">
    <property type="entry name" value="MMPL_dom"/>
</dbReference>
<keyword evidence="3 8" id="KW-0812">Transmembrane</keyword>
<dbReference type="PROSITE" id="PS50156">
    <property type="entry name" value="SSD"/>
    <property type="match status" value="1"/>
</dbReference>
<evidence type="ECO:0000256" key="6">
    <source>
        <dbReference type="SAM" id="Coils"/>
    </source>
</evidence>
<dbReference type="PANTHER" id="PTHR33406">
    <property type="entry name" value="MEMBRANE PROTEIN MJ1562-RELATED"/>
    <property type="match status" value="1"/>
</dbReference>
<dbReference type="RefSeq" id="WP_279674811.1">
    <property type="nucleotide sequence ID" value="NZ_CP122566.1"/>
</dbReference>
<feature type="coiled-coil region" evidence="6">
    <location>
        <begin position="117"/>
        <end position="235"/>
    </location>
</feature>
<evidence type="ECO:0000256" key="5">
    <source>
        <dbReference type="ARBA" id="ARBA00023136"/>
    </source>
</evidence>
<feature type="transmembrane region" description="Helical" evidence="8">
    <location>
        <begin position="306"/>
        <end position="324"/>
    </location>
</feature>
<reference evidence="10 11" key="1">
    <citation type="submission" date="2023-03" db="EMBL/GenBank/DDBJ databases">
        <title>Complete genome sequences of several Auritidibacter ignavus strains isolated from ear infections.</title>
        <authorList>
            <person name="Baehr T."/>
            <person name="Baumhoegger A.M."/>
        </authorList>
    </citation>
    <scope>NUCLEOTIDE SEQUENCE [LARGE SCALE GENOMIC DNA]</scope>
    <source>
        <strain evidence="10 11">BABAE-6</strain>
    </source>
</reference>
<evidence type="ECO:0000256" key="4">
    <source>
        <dbReference type="ARBA" id="ARBA00022989"/>
    </source>
</evidence>
<feature type="transmembrane region" description="Helical" evidence="8">
    <location>
        <begin position="427"/>
        <end position="457"/>
    </location>
</feature>
<proteinExistence type="predicted"/>
<keyword evidence="6" id="KW-0175">Coiled coil</keyword>
<keyword evidence="11" id="KW-1185">Reference proteome</keyword>
<evidence type="ECO:0000313" key="11">
    <source>
        <dbReference type="Proteomes" id="UP001224674"/>
    </source>
</evidence>
<feature type="transmembrane region" description="Helical" evidence="8">
    <location>
        <begin position="780"/>
        <end position="797"/>
    </location>
</feature>
<evidence type="ECO:0000256" key="3">
    <source>
        <dbReference type="ARBA" id="ARBA00022692"/>
    </source>
</evidence>
<evidence type="ECO:0000313" key="10">
    <source>
        <dbReference type="EMBL" id="WGH92988.1"/>
    </source>
</evidence>
<dbReference type="GO" id="GO:0005886">
    <property type="term" value="C:plasma membrane"/>
    <property type="evidence" value="ECO:0007669"/>
    <property type="project" value="UniProtKB-SubCell"/>
</dbReference>
<feature type="transmembrane region" description="Helical" evidence="8">
    <location>
        <begin position="356"/>
        <end position="375"/>
    </location>
</feature>
<dbReference type="AlphaFoldDB" id="A0AAJ6AGK1"/>
<feature type="transmembrane region" description="Helical" evidence="8">
    <location>
        <begin position="508"/>
        <end position="526"/>
    </location>
</feature>
<dbReference type="InterPro" id="IPR050545">
    <property type="entry name" value="Mycobact_MmpL"/>
</dbReference>
<dbReference type="Gene3D" id="1.20.1640.10">
    <property type="entry name" value="Multidrug efflux transporter AcrB transmembrane domain"/>
    <property type="match status" value="2"/>
</dbReference>
<dbReference type="Pfam" id="PF03176">
    <property type="entry name" value="MMPL"/>
    <property type="match status" value="2"/>
</dbReference>
<dbReference type="EMBL" id="CP122566">
    <property type="protein sequence ID" value="WGH92988.1"/>
    <property type="molecule type" value="Genomic_DNA"/>
</dbReference>
<feature type="transmembrane region" description="Helical" evidence="8">
    <location>
        <begin position="732"/>
        <end position="751"/>
    </location>
</feature>
<dbReference type="InterPro" id="IPR000731">
    <property type="entry name" value="SSD"/>
</dbReference>
<comment type="subcellular location">
    <subcellularLocation>
        <location evidence="1">Cell membrane</location>
        <topology evidence="1">Multi-pass membrane protein</topology>
    </subcellularLocation>
</comment>
<name>A0AAJ6AGK1_9MICC</name>
<keyword evidence="2" id="KW-1003">Cell membrane</keyword>
<feature type="transmembrane region" description="Helical" evidence="8">
    <location>
        <begin position="665"/>
        <end position="684"/>
    </location>
</feature>
<feature type="domain" description="SSD" evidence="9">
    <location>
        <begin position="330"/>
        <end position="455"/>
    </location>
</feature>
<dbReference type="PANTHER" id="PTHR33406:SF13">
    <property type="entry name" value="MEMBRANE PROTEIN YDFJ"/>
    <property type="match status" value="1"/>
</dbReference>
<evidence type="ECO:0000256" key="2">
    <source>
        <dbReference type="ARBA" id="ARBA00022475"/>
    </source>
</evidence>
<keyword evidence="5 8" id="KW-0472">Membrane</keyword>
<protein>
    <submittedName>
        <fullName evidence="10">MMPL family transporter</fullName>
    </submittedName>
</protein>
<accession>A0AAJ6AGK1</accession>
<organism evidence="10 11">
    <name type="scientific">Auritidibacter ignavus</name>
    <dbReference type="NCBI Taxonomy" id="678932"/>
    <lineage>
        <taxon>Bacteria</taxon>
        <taxon>Bacillati</taxon>
        <taxon>Actinomycetota</taxon>
        <taxon>Actinomycetes</taxon>
        <taxon>Micrococcales</taxon>
        <taxon>Micrococcaceae</taxon>
        <taxon>Auritidibacter</taxon>
    </lineage>
</organism>